<evidence type="ECO:0000313" key="3">
    <source>
        <dbReference type="EMBL" id="AXA24252.1"/>
    </source>
</evidence>
<protein>
    <recommendedName>
        <fullName evidence="2">DNA methylase adenine-specific domain-containing protein</fullName>
    </recommendedName>
</protein>
<dbReference type="AlphaFoldDB" id="A0AAD0L4K0"/>
<dbReference type="GO" id="GO:0003677">
    <property type="term" value="F:DNA binding"/>
    <property type="evidence" value="ECO:0007669"/>
    <property type="project" value="InterPro"/>
</dbReference>
<gene>
    <name evidence="3" type="ORF">C1S65_09065</name>
</gene>
<reference evidence="3 4" key="1">
    <citation type="submission" date="2018-06" db="EMBL/GenBank/DDBJ databases">
        <title>The genome of Pseudomonas putida NX-1, a lignin degrader.</title>
        <authorList>
            <person name="Xu Z."/>
        </authorList>
    </citation>
    <scope>NUCLEOTIDE SEQUENCE [LARGE SCALE GENOMIC DNA]</scope>
    <source>
        <strain evidence="3 4">NX-1</strain>
    </source>
</reference>
<sequence>MKKLNKRGMTMDMKALKKKIFKVTELLPMSERESQELALKIFVDYCYGSAMLAWRQMNPRASMFIMSNIQCEMPYDADEVALKEAFNMYVAIVSNSKPFTDVFSKLTEEIILSGRKGKSRGKGRGQFFTPEAVAYVLPELTFPDPDEIKAWDSIKLVGEICCGAGSLILAFLSHVHEVDPDKLNMLGLILNDIDEFACKTTLVQILSTIMLHHLPIDHIKMFNANAITEYFKEGHLYFWHQSPAESEIQFDVGVMVDDESDVNNHCKL</sequence>
<proteinExistence type="inferred from homology"/>
<dbReference type="GO" id="GO:0008170">
    <property type="term" value="F:N-methyltransferase activity"/>
    <property type="evidence" value="ECO:0007669"/>
    <property type="project" value="InterPro"/>
</dbReference>
<organism evidence="3 4">
    <name type="scientific">Pseudomonas putida</name>
    <name type="common">Arthrobacter siderocapsulatus</name>
    <dbReference type="NCBI Taxonomy" id="303"/>
    <lineage>
        <taxon>Bacteria</taxon>
        <taxon>Pseudomonadati</taxon>
        <taxon>Pseudomonadota</taxon>
        <taxon>Gammaproteobacteria</taxon>
        <taxon>Pseudomonadales</taxon>
        <taxon>Pseudomonadaceae</taxon>
        <taxon>Pseudomonas</taxon>
    </lineage>
</organism>
<evidence type="ECO:0000259" key="2">
    <source>
        <dbReference type="Pfam" id="PF02384"/>
    </source>
</evidence>
<name>A0AAD0L4K0_PSEPU</name>
<dbReference type="Gene3D" id="3.40.50.150">
    <property type="entry name" value="Vaccinia Virus protein VP39"/>
    <property type="match status" value="1"/>
</dbReference>
<feature type="domain" description="DNA methylase adenine-specific" evidence="2">
    <location>
        <begin position="115"/>
        <end position="227"/>
    </location>
</feature>
<dbReference type="EMBL" id="CP030750">
    <property type="protein sequence ID" value="AXA24252.1"/>
    <property type="molecule type" value="Genomic_DNA"/>
</dbReference>
<accession>A0AAD0L4K0</accession>
<dbReference type="Pfam" id="PF02384">
    <property type="entry name" value="N6_Mtase"/>
    <property type="match status" value="1"/>
</dbReference>
<dbReference type="InterPro" id="IPR029063">
    <property type="entry name" value="SAM-dependent_MTases_sf"/>
</dbReference>
<evidence type="ECO:0000313" key="4">
    <source>
        <dbReference type="Proteomes" id="UP000251617"/>
    </source>
</evidence>
<comment type="similarity">
    <text evidence="1">Belongs to the N(4)/N(6)-methyltransferase family.</text>
</comment>
<evidence type="ECO:0000256" key="1">
    <source>
        <dbReference type="ARBA" id="ARBA00006594"/>
    </source>
</evidence>
<dbReference type="SUPFAM" id="SSF53335">
    <property type="entry name" value="S-adenosyl-L-methionine-dependent methyltransferases"/>
    <property type="match status" value="1"/>
</dbReference>
<dbReference type="Proteomes" id="UP000251617">
    <property type="component" value="Chromosome"/>
</dbReference>
<dbReference type="InterPro" id="IPR003356">
    <property type="entry name" value="DNA_methylase_A-5"/>
</dbReference>